<proteinExistence type="predicted"/>
<feature type="region of interest" description="Disordered" evidence="1">
    <location>
        <begin position="65"/>
        <end position="91"/>
    </location>
</feature>
<gene>
    <name evidence="2" type="ORF">g.61680</name>
</gene>
<evidence type="ECO:0000313" key="2">
    <source>
        <dbReference type="EMBL" id="JAQ13100.1"/>
    </source>
</evidence>
<name>A0A146M3E9_LYGHE</name>
<accession>A0A146M3E9</accession>
<dbReference type="EMBL" id="GDHC01005529">
    <property type="protein sequence ID" value="JAQ13100.1"/>
    <property type="molecule type" value="Transcribed_RNA"/>
</dbReference>
<sequence length="113" mass="12809">MQDSIRYSHAYRTRGAMGWKKVCKRRKSTPPATQQVFKETSIGRCLNFRGRILFKLLSSTIPALRKKTRAQTPDKKKGNARPPGCVDPRWLSRRSPIQLSEPVEGTKIGVGEI</sequence>
<dbReference type="AlphaFoldDB" id="A0A146M3E9"/>
<organism evidence="2">
    <name type="scientific">Lygus hesperus</name>
    <name type="common">Western plant bug</name>
    <dbReference type="NCBI Taxonomy" id="30085"/>
    <lineage>
        <taxon>Eukaryota</taxon>
        <taxon>Metazoa</taxon>
        <taxon>Ecdysozoa</taxon>
        <taxon>Arthropoda</taxon>
        <taxon>Hexapoda</taxon>
        <taxon>Insecta</taxon>
        <taxon>Pterygota</taxon>
        <taxon>Neoptera</taxon>
        <taxon>Paraneoptera</taxon>
        <taxon>Hemiptera</taxon>
        <taxon>Heteroptera</taxon>
        <taxon>Panheteroptera</taxon>
        <taxon>Cimicomorpha</taxon>
        <taxon>Miridae</taxon>
        <taxon>Mirini</taxon>
        <taxon>Lygus</taxon>
    </lineage>
</organism>
<reference evidence="2" key="1">
    <citation type="journal article" date="2016" name="Gigascience">
        <title>De novo construction of an expanded transcriptome assembly for the western tarnished plant bug, Lygus hesperus.</title>
        <authorList>
            <person name="Tassone E.E."/>
            <person name="Geib S.M."/>
            <person name="Hall B."/>
            <person name="Fabrick J.A."/>
            <person name="Brent C.S."/>
            <person name="Hull J.J."/>
        </authorList>
    </citation>
    <scope>NUCLEOTIDE SEQUENCE</scope>
</reference>
<protein>
    <submittedName>
        <fullName evidence="2">Uncharacterized protein</fullName>
    </submittedName>
</protein>
<evidence type="ECO:0000256" key="1">
    <source>
        <dbReference type="SAM" id="MobiDB-lite"/>
    </source>
</evidence>